<dbReference type="RefSeq" id="WP_328288418.1">
    <property type="nucleotide sequence ID" value="NZ_WMBT01000001.1"/>
</dbReference>
<dbReference type="Proteomes" id="UP000481417">
    <property type="component" value="Unassembled WGS sequence"/>
</dbReference>
<dbReference type="EMBL" id="WMBT01000001">
    <property type="protein sequence ID" value="MTD99309.1"/>
    <property type="molecule type" value="Genomic_DNA"/>
</dbReference>
<sequence length="236" mass="25632">MTRVLAGCILWLLLAVTAHAGPWSRDPGHSFIALSGERDDAGNSYTGLYTEYGLSRRRTVGLEVSHTNVGETSAMLWYQKSLDRGEGPNKLSYATGIGVIRRGGELLPLSQAALMWGRGFSGPWDGGWLSAEARVKVAGKTEEVTVRQGLTSIQYAYLTPEIVTKLDLTVGLRPTPLWAVVNQLRLEARKDTDFSAKLATSVVYDLTGPARLEIGFVAPLAGPSEPAIRIGTWLEF</sequence>
<evidence type="ECO:0000256" key="1">
    <source>
        <dbReference type="SAM" id="SignalP"/>
    </source>
</evidence>
<organism evidence="2 3">
    <name type="scientific">Paracoccus lichenicola</name>
    <dbReference type="NCBI Taxonomy" id="2665644"/>
    <lineage>
        <taxon>Bacteria</taxon>
        <taxon>Pseudomonadati</taxon>
        <taxon>Pseudomonadota</taxon>
        <taxon>Alphaproteobacteria</taxon>
        <taxon>Rhodobacterales</taxon>
        <taxon>Paracoccaceae</taxon>
        <taxon>Paracoccus</taxon>
    </lineage>
</organism>
<comment type="caution">
    <text evidence="2">The sequence shown here is derived from an EMBL/GenBank/DDBJ whole genome shotgun (WGS) entry which is preliminary data.</text>
</comment>
<name>A0A6L6HM52_9RHOB</name>
<accession>A0A6L6HM52</accession>
<evidence type="ECO:0000313" key="3">
    <source>
        <dbReference type="Proteomes" id="UP000481417"/>
    </source>
</evidence>
<evidence type="ECO:0008006" key="4">
    <source>
        <dbReference type="Google" id="ProtNLM"/>
    </source>
</evidence>
<feature type="chain" id="PRO_5026782192" description="DUF481 domain-containing protein" evidence="1">
    <location>
        <begin position="21"/>
        <end position="236"/>
    </location>
</feature>
<evidence type="ECO:0000313" key="2">
    <source>
        <dbReference type="EMBL" id="MTD99309.1"/>
    </source>
</evidence>
<keyword evidence="1" id="KW-0732">Signal</keyword>
<keyword evidence="3" id="KW-1185">Reference proteome</keyword>
<reference evidence="2 3" key="1">
    <citation type="submission" date="2019-11" db="EMBL/GenBank/DDBJ databases">
        <authorList>
            <person name="Lang L."/>
        </authorList>
    </citation>
    <scope>NUCLEOTIDE SEQUENCE [LARGE SCALE GENOMIC DNA]</scope>
    <source>
        <strain evidence="2 3">YIM 132242</strain>
    </source>
</reference>
<feature type="signal peptide" evidence="1">
    <location>
        <begin position="1"/>
        <end position="20"/>
    </location>
</feature>
<protein>
    <recommendedName>
        <fullName evidence="4">DUF481 domain-containing protein</fullName>
    </recommendedName>
</protein>
<proteinExistence type="predicted"/>
<dbReference type="AlphaFoldDB" id="A0A6L6HM52"/>
<gene>
    <name evidence="2" type="ORF">GIY56_03305</name>
</gene>